<accession>A0AAD4MVF0</accession>
<evidence type="ECO:0000256" key="3">
    <source>
        <dbReference type="ARBA" id="ARBA00023155"/>
    </source>
</evidence>
<dbReference type="InterPro" id="IPR017970">
    <property type="entry name" value="Homeobox_CS"/>
</dbReference>
<evidence type="ECO:0000256" key="1">
    <source>
        <dbReference type="ARBA" id="ARBA00004123"/>
    </source>
</evidence>
<dbReference type="GO" id="GO:0000981">
    <property type="term" value="F:DNA-binding transcription factor activity, RNA polymerase II-specific"/>
    <property type="evidence" value="ECO:0007669"/>
    <property type="project" value="InterPro"/>
</dbReference>
<dbReference type="GO" id="GO:0005634">
    <property type="term" value="C:nucleus"/>
    <property type="evidence" value="ECO:0007669"/>
    <property type="project" value="UniProtKB-SubCell"/>
</dbReference>
<dbReference type="PANTHER" id="PTHR24339:SF28">
    <property type="entry name" value="E5-RELATED"/>
    <property type="match status" value="1"/>
</dbReference>
<sequence length="304" mass="34362">MISPFLYNCHHTNPHQTELSAAMTKFLELNLAGIWPPNHPNNTITRQPMPADMNLGAFFNPAFQPQMPSSANLLDLNPPVPGLNSVTFPSINCLAAPNAQSFENVPPAIKNEELLDSMQMPTTSMEPTLLLQPTPLDTMDNTCLLNFYDQVTPPALLSQENCFNFNTLCGAELPYSFSYNGIDHQECAIDESADTLQNRYNSYGSVVAVKSARRSRPGKKSRQARTVFTGRQLHVLEEMFDKCKYLLARDRLDLARKMGLTETQVRTWYQNRRSKWKRKSKIPTTILTDFPESPSNTDVFRTII</sequence>
<comment type="subcellular location">
    <subcellularLocation>
        <location evidence="1 5 6">Nucleus</location>
    </subcellularLocation>
</comment>
<evidence type="ECO:0000313" key="8">
    <source>
        <dbReference type="EMBL" id="KAI1706508.1"/>
    </source>
</evidence>
<dbReference type="InterPro" id="IPR001356">
    <property type="entry name" value="HD"/>
</dbReference>
<dbReference type="Gene3D" id="1.10.10.60">
    <property type="entry name" value="Homeodomain-like"/>
    <property type="match status" value="1"/>
</dbReference>
<protein>
    <submittedName>
        <fullName evidence="8">Homeobox domain-containing protein</fullName>
    </submittedName>
</protein>
<proteinExistence type="predicted"/>
<dbReference type="SMART" id="SM00389">
    <property type="entry name" value="HOX"/>
    <property type="match status" value="1"/>
</dbReference>
<reference evidence="8" key="1">
    <citation type="submission" date="2022-01" db="EMBL/GenBank/DDBJ databases">
        <title>Genome Sequence Resource for Two Populations of Ditylenchus destructor, the Migratory Endoparasitic Phytonematode.</title>
        <authorList>
            <person name="Zhang H."/>
            <person name="Lin R."/>
            <person name="Xie B."/>
        </authorList>
    </citation>
    <scope>NUCLEOTIDE SEQUENCE</scope>
    <source>
        <strain evidence="8">BazhouSP</strain>
    </source>
</reference>
<dbReference type="SUPFAM" id="SSF46689">
    <property type="entry name" value="Homeodomain-like"/>
    <property type="match status" value="1"/>
</dbReference>
<feature type="domain" description="Homeobox" evidence="7">
    <location>
        <begin position="219"/>
        <end position="279"/>
    </location>
</feature>
<dbReference type="GO" id="GO:0030182">
    <property type="term" value="P:neuron differentiation"/>
    <property type="evidence" value="ECO:0007669"/>
    <property type="project" value="TreeGrafter"/>
</dbReference>
<feature type="DNA-binding region" description="Homeobox" evidence="5">
    <location>
        <begin position="221"/>
        <end position="280"/>
    </location>
</feature>
<dbReference type="CDD" id="cd00086">
    <property type="entry name" value="homeodomain"/>
    <property type="match status" value="1"/>
</dbReference>
<dbReference type="InterPro" id="IPR000047">
    <property type="entry name" value="HTH_motif"/>
</dbReference>
<comment type="caution">
    <text evidence="8">The sequence shown here is derived from an EMBL/GenBank/DDBJ whole genome shotgun (WGS) entry which is preliminary data.</text>
</comment>
<dbReference type="GO" id="GO:0007417">
    <property type="term" value="P:central nervous system development"/>
    <property type="evidence" value="ECO:0007669"/>
    <property type="project" value="TreeGrafter"/>
</dbReference>
<dbReference type="GO" id="GO:0000978">
    <property type="term" value="F:RNA polymerase II cis-regulatory region sequence-specific DNA binding"/>
    <property type="evidence" value="ECO:0007669"/>
    <property type="project" value="TreeGrafter"/>
</dbReference>
<dbReference type="InterPro" id="IPR009057">
    <property type="entry name" value="Homeodomain-like_sf"/>
</dbReference>
<organism evidence="8 9">
    <name type="scientific">Ditylenchus destructor</name>
    <dbReference type="NCBI Taxonomy" id="166010"/>
    <lineage>
        <taxon>Eukaryota</taxon>
        <taxon>Metazoa</taxon>
        <taxon>Ecdysozoa</taxon>
        <taxon>Nematoda</taxon>
        <taxon>Chromadorea</taxon>
        <taxon>Rhabditida</taxon>
        <taxon>Tylenchina</taxon>
        <taxon>Tylenchomorpha</taxon>
        <taxon>Sphaerularioidea</taxon>
        <taxon>Anguinidae</taxon>
        <taxon>Anguininae</taxon>
        <taxon>Ditylenchus</taxon>
    </lineage>
</organism>
<dbReference type="InterPro" id="IPR050877">
    <property type="entry name" value="EMX-VAX-Noto_Homeobox_TFs"/>
</dbReference>
<dbReference type="PANTHER" id="PTHR24339">
    <property type="entry name" value="HOMEOBOX PROTEIN EMX-RELATED"/>
    <property type="match status" value="1"/>
</dbReference>
<name>A0AAD4MVF0_9BILA</name>
<evidence type="ECO:0000256" key="6">
    <source>
        <dbReference type="RuleBase" id="RU000682"/>
    </source>
</evidence>
<evidence type="ECO:0000256" key="5">
    <source>
        <dbReference type="PROSITE-ProRule" id="PRU00108"/>
    </source>
</evidence>
<dbReference type="PRINTS" id="PR00031">
    <property type="entry name" value="HTHREPRESSR"/>
</dbReference>
<evidence type="ECO:0000256" key="4">
    <source>
        <dbReference type="ARBA" id="ARBA00023242"/>
    </source>
</evidence>
<dbReference type="PROSITE" id="PS50071">
    <property type="entry name" value="HOMEOBOX_2"/>
    <property type="match status" value="1"/>
</dbReference>
<gene>
    <name evidence="8" type="ORF">DdX_12968</name>
</gene>
<keyword evidence="3 5" id="KW-0371">Homeobox</keyword>
<keyword evidence="2 5" id="KW-0238">DNA-binding</keyword>
<dbReference type="Proteomes" id="UP001201812">
    <property type="component" value="Unassembled WGS sequence"/>
</dbReference>
<evidence type="ECO:0000256" key="2">
    <source>
        <dbReference type="ARBA" id="ARBA00023125"/>
    </source>
</evidence>
<keyword evidence="4 5" id="KW-0539">Nucleus</keyword>
<dbReference type="PROSITE" id="PS00027">
    <property type="entry name" value="HOMEOBOX_1"/>
    <property type="match status" value="1"/>
</dbReference>
<evidence type="ECO:0000313" key="9">
    <source>
        <dbReference type="Proteomes" id="UP001201812"/>
    </source>
</evidence>
<evidence type="ECO:0000259" key="7">
    <source>
        <dbReference type="PROSITE" id="PS50071"/>
    </source>
</evidence>
<keyword evidence="9" id="KW-1185">Reference proteome</keyword>
<dbReference type="Pfam" id="PF00046">
    <property type="entry name" value="Homeodomain"/>
    <property type="match status" value="1"/>
</dbReference>
<dbReference type="AlphaFoldDB" id="A0AAD4MVF0"/>
<dbReference type="EMBL" id="JAKKPZ010000047">
    <property type="protein sequence ID" value="KAI1706508.1"/>
    <property type="molecule type" value="Genomic_DNA"/>
</dbReference>